<sequence length="605" mass="64144">MTKRLKIILITLGSLLLLGGVGIWYAASAVDPVKLTKLLATSVKVATGRDLKIVGPVNLSFFPRISVSAERLSLSNASWADAPEMLTLKRVELDIKFLPLLSKQVEIASVKLAGLELFLQKNTASKVNWDMSSATSTAAGSTSNDSATTSSSVDGLISIENIAVLDAQIQYQDAFSSISSYEIKRLALREGSGNTTISLDMKTQGQVLELSGKTGSFSRLFQQWDVSPSQFPLDLSLTLNGKLMLIKGELDKQPKASPTINLALTSKAFDWPSLGKSTTAPRSINTAKSESPTVHPVSKPQSTYLFSSEAIGFNALPQAKGKITVNIVELGLPNRKPIENLQATLQLDGNVIDIPQLTLQMGKGSADIQIHLSQLNSPSPVISVRGVTKDFTLENLSARVDPSSKVSGGDMKLAFNLNSSGGSLHQIAGNSSGKIQISVSQAKMGSNFLNDAGDFVITLLNSMNPLRKKSTETILECAVAYLPINQGQINIANTVGIETDRLNAVLAGSINLKTEAVNLTVNPQEKSGITTGLDLAGLVKMGGTLMNPKAAVNQTGVVNSAVSIGLGFLTGGASILAENARSMTTKTHPCRDALHSWSDIYPGVQ</sequence>
<dbReference type="InterPro" id="IPR052894">
    <property type="entry name" value="AsmA-related"/>
</dbReference>
<dbReference type="PANTHER" id="PTHR30441:SF4">
    <property type="entry name" value="PROTEIN ASMA"/>
    <property type="match status" value="1"/>
</dbReference>
<name>A0A6M9PDA0_9BURK</name>
<dbReference type="RefSeq" id="WP_173959725.1">
    <property type="nucleotide sequence ID" value="NZ_CBCSCC010000007.1"/>
</dbReference>
<dbReference type="GO" id="GO:0005886">
    <property type="term" value="C:plasma membrane"/>
    <property type="evidence" value="ECO:0007669"/>
    <property type="project" value="TreeGrafter"/>
</dbReference>
<feature type="domain" description="AsmA" evidence="2">
    <location>
        <begin position="1"/>
        <end position="191"/>
    </location>
</feature>
<reference evidence="3 4" key="1">
    <citation type="submission" date="2018-04" db="EMBL/GenBank/DDBJ databases">
        <title>Polynucleobacter sp. UK-Long2-W17 genome.</title>
        <authorList>
            <person name="Hahn M.W."/>
        </authorList>
    </citation>
    <scope>NUCLEOTIDE SEQUENCE [LARGE SCALE GENOMIC DNA]</scope>
    <source>
        <strain evidence="3 4">UK-Long2-W17</strain>
    </source>
</reference>
<evidence type="ECO:0000256" key="1">
    <source>
        <dbReference type="SAM" id="MobiDB-lite"/>
    </source>
</evidence>
<gene>
    <name evidence="3" type="ORF">DN92_02250</name>
</gene>
<evidence type="ECO:0000313" key="3">
    <source>
        <dbReference type="EMBL" id="QKM59954.1"/>
    </source>
</evidence>
<evidence type="ECO:0000313" key="4">
    <source>
        <dbReference type="Proteomes" id="UP000501090"/>
    </source>
</evidence>
<protein>
    <recommendedName>
        <fullName evidence="2">AsmA domain-containing protein</fullName>
    </recommendedName>
</protein>
<dbReference type="AlphaFoldDB" id="A0A6M9PDA0"/>
<keyword evidence="4" id="KW-1185">Reference proteome</keyword>
<dbReference type="GO" id="GO:0090313">
    <property type="term" value="P:regulation of protein targeting to membrane"/>
    <property type="evidence" value="ECO:0007669"/>
    <property type="project" value="TreeGrafter"/>
</dbReference>
<dbReference type="InterPro" id="IPR007844">
    <property type="entry name" value="AsmA"/>
</dbReference>
<accession>A0A6M9PDA0</accession>
<proteinExistence type="predicted"/>
<dbReference type="EMBL" id="CP028940">
    <property type="protein sequence ID" value="QKM59954.1"/>
    <property type="molecule type" value="Genomic_DNA"/>
</dbReference>
<feature type="compositionally biased region" description="Polar residues" evidence="1">
    <location>
        <begin position="279"/>
        <end position="292"/>
    </location>
</feature>
<feature type="domain" description="AsmA" evidence="2">
    <location>
        <begin position="237"/>
        <end position="491"/>
    </location>
</feature>
<organism evidence="3 4">
    <name type="scientific">Polynucleobacter arcticus</name>
    <dbReference type="NCBI Taxonomy" id="1743165"/>
    <lineage>
        <taxon>Bacteria</taxon>
        <taxon>Pseudomonadati</taxon>
        <taxon>Pseudomonadota</taxon>
        <taxon>Betaproteobacteria</taxon>
        <taxon>Burkholderiales</taxon>
        <taxon>Burkholderiaceae</taxon>
        <taxon>Polynucleobacter</taxon>
    </lineage>
</organism>
<dbReference type="Proteomes" id="UP000501090">
    <property type="component" value="Chromosome"/>
</dbReference>
<evidence type="ECO:0000259" key="2">
    <source>
        <dbReference type="Pfam" id="PF05170"/>
    </source>
</evidence>
<dbReference type="Pfam" id="PF05170">
    <property type="entry name" value="AsmA"/>
    <property type="match status" value="2"/>
</dbReference>
<dbReference type="PANTHER" id="PTHR30441">
    <property type="entry name" value="DUF748 DOMAIN-CONTAINING PROTEIN"/>
    <property type="match status" value="1"/>
</dbReference>
<dbReference type="KEGG" id="pard:DN92_02250"/>
<feature type="region of interest" description="Disordered" evidence="1">
    <location>
        <begin position="279"/>
        <end position="299"/>
    </location>
</feature>